<comment type="caution">
    <text evidence="4">The sequence shown here is derived from an EMBL/GenBank/DDBJ whole genome shotgun (WGS) entry which is preliminary data.</text>
</comment>
<reference evidence="4 5" key="1">
    <citation type="submission" date="2024-02" db="EMBL/GenBank/DDBJ databases">
        <title>Chromosome-scale genome assembly of the rough periwinkle Littorina saxatilis.</title>
        <authorList>
            <person name="De Jode A."/>
            <person name="Faria R."/>
            <person name="Formenti G."/>
            <person name="Sims Y."/>
            <person name="Smith T.P."/>
            <person name="Tracey A."/>
            <person name="Wood J.M.D."/>
            <person name="Zagrodzka Z.B."/>
            <person name="Johannesson K."/>
            <person name="Butlin R.K."/>
            <person name="Leder E.H."/>
        </authorList>
    </citation>
    <scope>NUCLEOTIDE SEQUENCE [LARGE SCALE GENOMIC DNA]</scope>
    <source>
        <strain evidence="4">Snail1</strain>
        <tissue evidence="4">Muscle</tissue>
    </source>
</reference>
<dbReference type="AlphaFoldDB" id="A0AAN9AZ15"/>
<dbReference type="PANTHER" id="PTHR23250">
    <property type="entry name" value="DYSFERLIN-RELATED"/>
    <property type="match status" value="1"/>
</dbReference>
<feature type="chain" id="PRO_5043025685" evidence="3">
    <location>
        <begin position="24"/>
        <end position="272"/>
    </location>
</feature>
<evidence type="ECO:0000256" key="3">
    <source>
        <dbReference type="SAM" id="SignalP"/>
    </source>
</evidence>
<name>A0AAN9AZ15_9CAEN</name>
<feature type="signal peptide" evidence="3">
    <location>
        <begin position="1"/>
        <end position="23"/>
    </location>
</feature>
<gene>
    <name evidence="4" type="ORF">V1264_005370</name>
</gene>
<keyword evidence="1" id="KW-0430">Lectin</keyword>
<evidence type="ECO:0000256" key="1">
    <source>
        <dbReference type="ARBA" id="ARBA00022734"/>
    </source>
</evidence>
<organism evidence="4 5">
    <name type="scientific">Littorina saxatilis</name>
    <dbReference type="NCBI Taxonomy" id="31220"/>
    <lineage>
        <taxon>Eukaryota</taxon>
        <taxon>Metazoa</taxon>
        <taxon>Spiralia</taxon>
        <taxon>Lophotrochozoa</taxon>
        <taxon>Mollusca</taxon>
        <taxon>Gastropoda</taxon>
        <taxon>Caenogastropoda</taxon>
        <taxon>Littorinimorpha</taxon>
        <taxon>Littorinoidea</taxon>
        <taxon>Littorinidae</taxon>
        <taxon>Littorina</taxon>
    </lineage>
</organism>
<keyword evidence="3" id="KW-0732">Signal</keyword>
<dbReference type="InterPro" id="IPR006624">
    <property type="entry name" value="Beta-propeller_rpt_TECPR"/>
</dbReference>
<dbReference type="Proteomes" id="UP001374579">
    <property type="component" value="Unassembled WGS sequence"/>
</dbReference>
<evidence type="ECO:0000313" key="5">
    <source>
        <dbReference type="Proteomes" id="UP001374579"/>
    </source>
</evidence>
<proteinExistence type="inferred from homology"/>
<dbReference type="GO" id="GO:0030246">
    <property type="term" value="F:carbohydrate binding"/>
    <property type="evidence" value="ECO:0007669"/>
    <property type="project" value="UniProtKB-KW"/>
</dbReference>
<dbReference type="SMART" id="SM00706">
    <property type="entry name" value="TECPR"/>
    <property type="match status" value="5"/>
</dbReference>
<dbReference type="PANTHER" id="PTHR23250:SF3">
    <property type="entry name" value="FISH-EGG LECTIN-LIKE ISOFORM X1-RELATED"/>
    <property type="match status" value="1"/>
</dbReference>
<sequence length="272" mass="29664">MVRQSALCSVLVLAATFLTLTHAVTFEEPEGRLVSVSVGPSGVWGASANNTVYYREQSFRYPTRRGSDWIKIPGDLKQVDVGTNIVWGVNSTDDIYYRIGCTPKNPSGVAWVQVEGALKHVSVSPWGSVWGVNSNDDIFFREGASLCDPAGIDWLKVSGSLSQISAGYAGVWGVNARNHVFYRNGTFGDTGAMGDDWIKVDSKKLKYVSSGDGQVLALDKWGKIFRRTGVSFSNPTGTAWRIVTPKKLTAIDSYGVIFWGVDATDKIYLATM</sequence>
<dbReference type="EMBL" id="JBAMIC010000014">
    <property type="protein sequence ID" value="KAK7096023.1"/>
    <property type="molecule type" value="Genomic_DNA"/>
</dbReference>
<accession>A0AAN9AZ15</accession>
<dbReference type="Pfam" id="PF19193">
    <property type="entry name" value="Tectonin"/>
    <property type="match status" value="1"/>
</dbReference>
<keyword evidence="5" id="KW-1185">Reference proteome</keyword>
<protein>
    <submittedName>
        <fullName evidence="4">Uncharacterized protein</fullName>
    </submittedName>
</protein>
<dbReference type="InterPro" id="IPR051513">
    <property type="entry name" value="Tectonin_beta-prop"/>
</dbReference>
<comment type="similarity">
    <text evidence="2">Belongs to the tectonin family.</text>
</comment>
<evidence type="ECO:0000313" key="4">
    <source>
        <dbReference type="EMBL" id="KAK7096023.1"/>
    </source>
</evidence>
<evidence type="ECO:0000256" key="2">
    <source>
        <dbReference type="ARBA" id="ARBA00038331"/>
    </source>
</evidence>